<accession>A0A947GDF6</accession>
<evidence type="ECO:0000313" key="3">
    <source>
        <dbReference type="Proteomes" id="UP000766595"/>
    </source>
</evidence>
<sequence>MYDFTHHRMPVERDDEARNRTGKRREFPHHEAAVFLRIVLRIDKDIEACANVFAIPDDVERMETNATTPRDLRDKSIAMFWYPWHIQKYWQFTRFRAGPEF</sequence>
<dbReference type="AlphaFoldDB" id="A0A947GDF6"/>
<dbReference type="EMBL" id="JAHHZF010000005">
    <property type="protein sequence ID" value="MBT9290241.1"/>
    <property type="molecule type" value="Genomic_DNA"/>
</dbReference>
<proteinExistence type="predicted"/>
<gene>
    <name evidence="2" type="ORF">KL771_12280</name>
</gene>
<dbReference type="RefSeq" id="WP_261968842.1">
    <property type="nucleotide sequence ID" value="NZ_JAHHZF010000005.1"/>
</dbReference>
<feature type="region of interest" description="Disordered" evidence="1">
    <location>
        <begin position="1"/>
        <end position="23"/>
    </location>
</feature>
<evidence type="ECO:0000313" key="2">
    <source>
        <dbReference type="EMBL" id="MBT9290241.1"/>
    </source>
</evidence>
<reference evidence="2 3" key="1">
    <citation type="submission" date="2021-06" db="EMBL/GenBank/DDBJ databases">
        <authorList>
            <person name="Grouzdev D.S."/>
            <person name="Koziaeva V."/>
        </authorList>
    </citation>
    <scope>NUCLEOTIDE SEQUENCE [LARGE SCALE GENOMIC DNA]</scope>
    <source>
        <strain evidence="2 3">22</strain>
    </source>
</reference>
<keyword evidence="3" id="KW-1185">Reference proteome</keyword>
<dbReference type="Proteomes" id="UP000766595">
    <property type="component" value="Unassembled WGS sequence"/>
</dbReference>
<organism evidence="2 3">
    <name type="scientific">Prosthecodimorpha staleyi</name>
    <dbReference type="NCBI Taxonomy" id="2840188"/>
    <lineage>
        <taxon>Bacteria</taxon>
        <taxon>Pseudomonadati</taxon>
        <taxon>Pseudomonadota</taxon>
        <taxon>Alphaproteobacteria</taxon>
        <taxon>Hyphomicrobiales</taxon>
        <taxon>Ancalomicrobiaceae</taxon>
        <taxon>Prosthecodimorpha</taxon>
    </lineage>
</organism>
<name>A0A947GDF6_9HYPH</name>
<evidence type="ECO:0000256" key="1">
    <source>
        <dbReference type="SAM" id="MobiDB-lite"/>
    </source>
</evidence>
<comment type="caution">
    <text evidence="2">The sequence shown here is derived from an EMBL/GenBank/DDBJ whole genome shotgun (WGS) entry which is preliminary data.</text>
</comment>
<protein>
    <submittedName>
        <fullName evidence="2">Uncharacterized protein</fullName>
    </submittedName>
</protein>